<dbReference type="Proteomes" id="UP000019102">
    <property type="component" value="Unassembled WGS sequence"/>
</dbReference>
<accession>W4VM71</accession>
<gene>
    <name evidence="3" type="ORF">JCM21714_3454</name>
</gene>
<dbReference type="InterPro" id="IPR001633">
    <property type="entry name" value="EAL_dom"/>
</dbReference>
<dbReference type="CDD" id="cd01948">
    <property type="entry name" value="EAL"/>
    <property type="match status" value="1"/>
</dbReference>
<dbReference type="CDD" id="cd01949">
    <property type="entry name" value="GGDEF"/>
    <property type="match status" value="1"/>
</dbReference>
<feature type="domain" description="GGDEF" evidence="2">
    <location>
        <begin position="81"/>
        <end position="214"/>
    </location>
</feature>
<dbReference type="PANTHER" id="PTHR44757">
    <property type="entry name" value="DIGUANYLATE CYCLASE DGCP"/>
    <property type="match status" value="1"/>
</dbReference>
<keyword evidence="4" id="KW-1185">Reference proteome</keyword>
<dbReference type="SUPFAM" id="SSF55073">
    <property type="entry name" value="Nucleotide cyclase"/>
    <property type="match status" value="1"/>
</dbReference>
<dbReference type="SUPFAM" id="SSF55781">
    <property type="entry name" value="GAF domain-like"/>
    <property type="match status" value="1"/>
</dbReference>
<dbReference type="FunFam" id="3.30.70.270:FF:000001">
    <property type="entry name" value="Diguanylate cyclase domain protein"/>
    <property type="match status" value="1"/>
</dbReference>
<protein>
    <submittedName>
        <fullName evidence="3">Diguanylate cyclase/phosphodiesterase</fullName>
    </submittedName>
</protein>
<dbReference type="PANTHER" id="PTHR44757:SF2">
    <property type="entry name" value="BIOFILM ARCHITECTURE MAINTENANCE PROTEIN MBAA"/>
    <property type="match status" value="1"/>
</dbReference>
<feature type="domain" description="EAL" evidence="1">
    <location>
        <begin position="223"/>
        <end position="475"/>
    </location>
</feature>
<organism evidence="3 4">
    <name type="scientific">Gracilibacillus boraciitolerans JCM 21714</name>
    <dbReference type="NCBI Taxonomy" id="1298598"/>
    <lineage>
        <taxon>Bacteria</taxon>
        <taxon>Bacillati</taxon>
        <taxon>Bacillota</taxon>
        <taxon>Bacilli</taxon>
        <taxon>Bacillales</taxon>
        <taxon>Bacillaceae</taxon>
        <taxon>Gracilibacillus</taxon>
    </lineage>
</organism>
<dbReference type="eggNOG" id="COG5001">
    <property type="taxonomic scope" value="Bacteria"/>
</dbReference>
<dbReference type="SMART" id="SM00052">
    <property type="entry name" value="EAL"/>
    <property type="match status" value="1"/>
</dbReference>
<evidence type="ECO:0000259" key="1">
    <source>
        <dbReference type="PROSITE" id="PS50883"/>
    </source>
</evidence>
<evidence type="ECO:0000259" key="2">
    <source>
        <dbReference type="PROSITE" id="PS50887"/>
    </source>
</evidence>
<dbReference type="InterPro" id="IPR035919">
    <property type="entry name" value="EAL_sf"/>
</dbReference>
<dbReference type="AlphaFoldDB" id="W4VM71"/>
<dbReference type="InterPro" id="IPR052155">
    <property type="entry name" value="Biofilm_reg_signaling"/>
</dbReference>
<dbReference type="EMBL" id="BAVS01000022">
    <property type="protein sequence ID" value="GAE94307.1"/>
    <property type="molecule type" value="Genomic_DNA"/>
</dbReference>
<dbReference type="InterPro" id="IPR043128">
    <property type="entry name" value="Rev_trsase/Diguanyl_cyclase"/>
</dbReference>
<dbReference type="PROSITE" id="PS50887">
    <property type="entry name" value="GGDEF"/>
    <property type="match status" value="1"/>
</dbReference>
<comment type="caution">
    <text evidence="3">The sequence shown here is derived from an EMBL/GenBank/DDBJ whole genome shotgun (WGS) entry which is preliminary data.</text>
</comment>
<dbReference type="STRING" id="1298598.JCM21714_3454"/>
<dbReference type="Gene3D" id="3.20.20.450">
    <property type="entry name" value="EAL domain"/>
    <property type="match status" value="1"/>
</dbReference>
<proteinExistence type="predicted"/>
<dbReference type="Pfam" id="PF00563">
    <property type="entry name" value="EAL"/>
    <property type="match status" value="1"/>
</dbReference>
<reference evidence="3 4" key="1">
    <citation type="journal article" date="2014" name="Genome Announc.">
        <title>Draft Genome Sequence of the Boron-Tolerant and Moderately Halotolerant Bacterium Gracilibacillus boraciitolerans JCM 21714T.</title>
        <authorList>
            <person name="Ahmed I."/>
            <person name="Oshima K."/>
            <person name="Suda W."/>
            <person name="Kitamura K."/>
            <person name="Iida T."/>
            <person name="Ohmori Y."/>
            <person name="Fujiwara T."/>
            <person name="Hattori M."/>
            <person name="Ohkuma M."/>
        </authorList>
    </citation>
    <scope>NUCLEOTIDE SEQUENCE [LARGE SCALE GENOMIC DNA]</scope>
    <source>
        <strain evidence="3 4">JCM 21714</strain>
    </source>
</reference>
<dbReference type="NCBIfam" id="TIGR00254">
    <property type="entry name" value="GGDEF"/>
    <property type="match status" value="1"/>
</dbReference>
<dbReference type="PROSITE" id="PS50883">
    <property type="entry name" value="EAL"/>
    <property type="match status" value="1"/>
</dbReference>
<dbReference type="SMART" id="SM00267">
    <property type="entry name" value="GGDEF"/>
    <property type="match status" value="1"/>
</dbReference>
<dbReference type="InterPro" id="IPR000160">
    <property type="entry name" value="GGDEF_dom"/>
</dbReference>
<evidence type="ECO:0000313" key="4">
    <source>
        <dbReference type="Proteomes" id="UP000019102"/>
    </source>
</evidence>
<dbReference type="InterPro" id="IPR029787">
    <property type="entry name" value="Nucleotide_cyclase"/>
</dbReference>
<evidence type="ECO:0000313" key="3">
    <source>
        <dbReference type="EMBL" id="GAE94307.1"/>
    </source>
</evidence>
<sequence>MIGVVSFEHVGMSRQWTYDEQSFASSIADLVAMAIEKAERKRMEAQVEHLAYYDQLTKLPNRIYLYQQLQEVLKEAKQDNREFVVMFFDLDQFKHINDSLGHTFGDQLLLEVATRIKTSIREIDLFARMGGDEFVLILPRIRQKEDAVLIAERINNAFKEPIKLENQELYITTSIGISVYPSDGEDEESLIKNADSAMYEAKGKGRNAYEFYSSFMSEQAEQRLLMETNLNKALDRKEFILFYQPIIDLNSNKMRGGGEALIRWNHPELGLQSPASFISLAEETGLIIPPIGYWVIQSVCEQIKLWEKQYDMHDFRVAINISVVQFEDERFVEKVKTILEGTNIQPNLLEFEITESVMQNMETSIAVLGELQKVGIKISLDDFGTGYSSLSILKHLPINNIKIDKIFIDDLRAENDETIVQNIIDMSQNMNFKVVAEGIEHEGQLDFLKHNHCDYGQGYFFNRPQAVSDFEKNFG</sequence>
<dbReference type="Gene3D" id="3.30.70.270">
    <property type="match status" value="1"/>
</dbReference>
<dbReference type="SUPFAM" id="SSF141868">
    <property type="entry name" value="EAL domain-like"/>
    <property type="match status" value="1"/>
</dbReference>
<dbReference type="Pfam" id="PF00990">
    <property type="entry name" value="GGDEF"/>
    <property type="match status" value="1"/>
</dbReference>
<name>W4VM71_9BACI</name>